<dbReference type="InterPro" id="IPR027417">
    <property type="entry name" value="P-loop_NTPase"/>
</dbReference>
<dbReference type="Gene3D" id="3.40.50.300">
    <property type="entry name" value="P-loop containing nucleotide triphosphate hydrolases"/>
    <property type="match status" value="1"/>
</dbReference>
<dbReference type="AlphaFoldDB" id="A0A424YHF5"/>
<gene>
    <name evidence="2" type="primary">mobB</name>
    <name evidence="2" type="ORF">D5R97_02050</name>
</gene>
<dbReference type="PANTHER" id="PTHR40072">
    <property type="entry name" value="MOLYBDOPTERIN-GUANINE DINUCLEOTIDE BIOSYNTHESIS ADAPTER PROTEIN-RELATED"/>
    <property type="match status" value="1"/>
</dbReference>
<dbReference type="InterPro" id="IPR052539">
    <property type="entry name" value="MGD_biosynthesis_adapter"/>
</dbReference>
<dbReference type="InterPro" id="IPR004435">
    <property type="entry name" value="MobB_dom"/>
</dbReference>
<dbReference type="Pfam" id="PF03205">
    <property type="entry name" value="MobB"/>
    <property type="match status" value="1"/>
</dbReference>
<protein>
    <submittedName>
        <fullName evidence="2">Molybdopterin-guanine dinucleotide biosynthesis protein B</fullName>
    </submittedName>
</protein>
<dbReference type="GO" id="GO:0005525">
    <property type="term" value="F:GTP binding"/>
    <property type="evidence" value="ECO:0007669"/>
    <property type="project" value="InterPro"/>
</dbReference>
<evidence type="ECO:0000313" key="2">
    <source>
        <dbReference type="EMBL" id="RQD77571.1"/>
    </source>
</evidence>
<reference evidence="2 3" key="1">
    <citation type="submission" date="2018-08" db="EMBL/GenBank/DDBJ databases">
        <title>The metabolism and importance of syntrophic acetate oxidation coupled to methane or sulfide production in haloalkaline environments.</title>
        <authorList>
            <person name="Timmers P.H.A."/>
            <person name="Vavourakis C.D."/>
            <person name="Sorokin D.Y."/>
            <person name="Sinninghe Damste J.S."/>
            <person name="Muyzer G."/>
            <person name="Stams A.J.M."/>
            <person name="Plugge C.M."/>
        </authorList>
    </citation>
    <scope>NUCLEOTIDE SEQUENCE [LARGE SCALE GENOMIC DNA]</scope>
    <source>
        <strain evidence="2">MSAO_Bac1</strain>
    </source>
</reference>
<dbReference type="SUPFAM" id="SSF52540">
    <property type="entry name" value="P-loop containing nucleoside triphosphate hydrolases"/>
    <property type="match status" value="1"/>
</dbReference>
<dbReference type="NCBIfam" id="TIGR00176">
    <property type="entry name" value="mobB"/>
    <property type="match status" value="1"/>
</dbReference>
<evidence type="ECO:0000313" key="3">
    <source>
        <dbReference type="Proteomes" id="UP000285138"/>
    </source>
</evidence>
<dbReference type="EMBL" id="QZAA01000063">
    <property type="protein sequence ID" value="RQD77571.1"/>
    <property type="molecule type" value="Genomic_DNA"/>
</dbReference>
<evidence type="ECO:0000259" key="1">
    <source>
        <dbReference type="Pfam" id="PF03205"/>
    </source>
</evidence>
<proteinExistence type="predicted"/>
<comment type="caution">
    <text evidence="2">The sequence shown here is derived from an EMBL/GenBank/DDBJ whole genome shotgun (WGS) entry which is preliminary data.</text>
</comment>
<sequence length="166" mass="18727">MIPIISVVGWSNSGKTTLICKIIPYLREKGYRVATVKHDRHGFDWDQPGKDTYMHRQAGAVATAISSPRRFTLVKELEEELSLEEIASLVGGVDLLITEGYKFGDKPKLEVFRRETAKDFKLVSLPQNLFAVASDYPFKVEGVPLFDLDDARKIAELIEEKFLKAP</sequence>
<feature type="domain" description="Molybdopterin-guanine dinucleotide biosynthesis protein B (MobB)" evidence="1">
    <location>
        <begin position="4"/>
        <end position="135"/>
    </location>
</feature>
<dbReference type="Proteomes" id="UP000285138">
    <property type="component" value="Unassembled WGS sequence"/>
</dbReference>
<accession>A0A424YHF5</accession>
<name>A0A424YHF5_9FIRM</name>
<dbReference type="CDD" id="cd03116">
    <property type="entry name" value="MobB"/>
    <property type="match status" value="1"/>
</dbReference>
<organism evidence="2 3">
    <name type="scientific">Candidatus Syntrophonatronum acetioxidans</name>
    <dbReference type="NCBI Taxonomy" id="1795816"/>
    <lineage>
        <taxon>Bacteria</taxon>
        <taxon>Bacillati</taxon>
        <taxon>Bacillota</taxon>
        <taxon>Clostridia</taxon>
        <taxon>Eubacteriales</taxon>
        <taxon>Syntrophomonadaceae</taxon>
        <taxon>Candidatus Syntrophonatronum</taxon>
    </lineage>
</organism>
<dbReference type="GO" id="GO:0006777">
    <property type="term" value="P:Mo-molybdopterin cofactor biosynthetic process"/>
    <property type="evidence" value="ECO:0007669"/>
    <property type="project" value="InterPro"/>
</dbReference>
<dbReference type="PANTHER" id="PTHR40072:SF1">
    <property type="entry name" value="MOLYBDOPTERIN-GUANINE DINUCLEOTIDE BIOSYNTHESIS ADAPTER PROTEIN"/>
    <property type="match status" value="1"/>
</dbReference>